<dbReference type="Proteomes" id="UP001521785">
    <property type="component" value="Unassembled WGS sequence"/>
</dbReference>
<accession>A0ABR3QJ06</accession>
<feature type="region of interest" description="Disordered" evidence="1">
    <location>
        <begin position="61"/>
        <end position="122"/>
    </location>
</feature>
<name>A0ABR3QJ06_9PLEO</name>
<evidence type="ECO:0000313" key="3">
    <source>
        <dbReference type="EMBL" id="KAL1591914.1"/>
    </source>
</evidence>
<comment type="caution">
    <text evidence="3">The sequence shown here is derived from an EMBL/GenBank/DDBJ whole genome shotgun (WGS) entry which is preliminary data.</text>
</comment>
<reference evidence="3 4" key="1">
    <citation type="submission" date="2024-02" db="EMBL/GenBank/DDBJ databases">
        <title>De novo assembly and annotation of 12 fungi associated with fruit tree decline syndrome in Ontario, Canada.</title>
        <authorList>
            <person name="Sulman M."/>
            <person name="Ellouze W."/>
            <person name="Ilyukhin E."/>
        </authorList>
    </citation>
    <scope>NUCLEOTIDE SEQUENCE [LARGE SCALE GENOMIC DNA]</scope>
    <source>
        <strain evidence="3 4">M42-189</strain>
    </source>
</reference>
<gene>
    <name evidence="3" type="ORF">SLS60_011506</name>
</gene>
<feature type="chain" id="PRO_5045201885" evidence="2">
    <location>
        <begin position="17"/>
        <end position="122"/>
    </location>
</feature>
<feature type="compositionally biased region" description="Polar residues" evidence="1">
    <location>
        <begin position="71"/>
        <end position="85"/>
    </location>
</feature>
<feature type="signal peptide" evidence="2">
    <location>
        <begin position="1"/>
        <end position="16"/>
    </location>
</feature>
<feature type="compositionally biased region" description="Polar residues" evidence="1">
    <location>
        <begin position="96"/>
        <end position="109"/>
    </location>
</feature>
<evidence type="ECO:0000256" key="1">
    <source>
        <dbReference type="SAM" id="MobiDB-lite"/>
    </source>
</evidence>
<keyword evidence="2" id="KW-0732">Signal</keyword>
<dbReference type="EMBL" id="JAKJXO020000022">
    <property type="protein sequence ID" value="KAL1591914.1"/>
    <property type="molecule type" value="Genomic_DNA"/>
</dbReference>
<proteinExistence type="predicted"/>
<evidence type="ECO:0000256" key="2">
    <source>
        <dbReference type="SAM" id="SignalP"/>
    </source>
</evidence>
<protein>
    <submittedName>
        <fullName evidence="3">Uncharacterized protein</fullName>
    </submittedName>
</protein>
<organism evidence="3 4">
    <name type="scientific">Paraconiothyrium brasiliense</name>
    <dbReference type="NCBI Taxonomy" id="300254"/>
    <lineage>
        <taxon>Eukaryota</taxon>
        <taxon>Fungi</taxon>
        <taxon>Dikarya</taxon>
        <taxon>Ascomycota</taxon>
        <taxon>Pezizomycotina</taxon>
        <taxon>Dothideomycetes</taxon>
        <taxon>Pleosporomycetidae</taxon>
        <taxon>Pleosporales</taxon>
        <taxon>Massarineae</taxon>
        <taxon>Didymosphaeriaceae</taxon>
        <taxon>Paraconiothyrium</taxon>
    </lineage>
</organism>
<keyword evidence="4" id="KW-1185">Reference proteome</keyword>
<evidence type="ECO:0000313" key="4">
    <source>
        <dbReference type="Proteomes" id="UP001521785"/>
    </source>
</evidence>
<sequence>MKAFALVLILAAVASAAPVADSPEKREAVAEPTLNTRVGQFSPDACYGDWCEKKREVTERSAKEARRANAKTINTRVNGSQNYTGPGNGKKRGAKTVNTRVNGSQNYTGPGNGKKREAEAED</sequence>